<protein>
    <submittedName>
        <fullName evidence="1">Os08g0109700 protein</fullName>
    </submittedName>
</protein>
<evidence type="ECO:0000313" key="2">
    <source>
        <dbReference type="Proteomes" id="UP000059680"/>
    </source>
</evidence>
<reference evidence="1 2" key="3">
    <citation type="journal article" date="2013" name="Rice">
        <title>Improvement of the Oryza sativa Nipponbare reference genome using next generation sequence and optical map data.</title>
        <authorList>
            <person name="Kawahara Y."/>
            <person name="de la Bastide M."/>
            <person name="Hamilton J.P."/>
            <person name="Kanamori H."/>
            <person name="McCombie W.R."/>
            <person name="Ouyang S."/>
            <person name="Schwartz D.C."/>
            <person name="Tanaka T."/>
            <person name="Wu J."/>
            <person name="Zhou S."/>
            <person name="Childs K.L."/>
            <person name="Davidson R.M."/>
            <person name="Lin H."/>
            <person name="Quesada-Ocampo L."/>
            <person name="Vaillancourt B."/>
            <person name="Sakai H."/>
            <person name="Lee S.S."/>
            <person name="Kim J."/>
            <person name="Numa H."/>
            <person name="Itoh T."/>
            <person name="Buell C.R."/>
            <person name="Matsumoto T."/>
        </authorList>
    </citation>
    <scope>NUCLEOTIDE SEQUENCE [LARGE SCALE GENOMIC DNA]</scope>
    <source>
        <strain evidence="2">cv. Nipponbare</strain>
    </source>
</reference>
<dbReference type="InParanoid" id="A0A0P0XB31"/>
<reference evidence="2" key="1">
    <citation type="journal article" date="2005" name="Nature">
        <title>The map-based sequence of the rice genome.</title>
        <authorList>
            <consortium name="International rice genome sequencing project (IRGSP)"/>
            <person name="Matsumoto T."/>
            <person name="Wu J."/>
            <person name="Kanamori H."/>
            <person name="Katayose Y."/>
            <person name="Fujisawa M."/>
            <person name="Namiki N."/>
            <person name="Mizuno H."/>
            <person name="Yamamoto K."/>
            <person name="Antonio B.A."/>
            <person name="Baba T."/>
            <person name="Sakata K."/>
            <person name="Nagamura Y."/>
            <person name="Aoki H."/>
            <person name="Arikawa K."/>
            <person name="Arita K."/>
            <person name="Bito T."/>
            <person name="Chiden Y."/>
            <person name="Fujitsuka N."/>
            <person name="Fukunaka R."/>
            <person name="Hamada M."/>
            <person name="Harada C."/>
            <person name="Hayashi A."/>
            <person name="Hijishita S."/>
            <person name="Honda M."/>
            <person name="Hosokawa S."/>
            <person name="Ichikawa Y."/>
            <person name="Idonuma A."/>
            <person name="Iijima M."/>
            <person name="Ikeda M."/>
            <person name="Ikeno M."/>
            <person name="Ito K."/>
            <person name="Ito S."/>
            <person name="Ito T."/>
            <person name="Ito Y."/>
            <person name="Ito Y."/>
            <person name="Iwabuchi A."/>
            <person name="Kamiya K."/>
            <person name="Karasawa W."/>
            <person name="Kurita K."/>
            <person name="Katagiri S."/>
            <person name="Kikuta A."/>
            <person name="Kobayashi H."/>
            <person name="Kobayashi N."/>
            <person name="Machita K."/>
            <person name="Maehara T."/>
            <person name="Masukawa M."/>
            <person name="Mizubayashi T."/>
            <person name="Mukai Y."/>
            <person name="Nagasaki H."/>
            <person name="Nagata Y."/>
            <person name="Naito S."/>
            <person name="Nakashima M."/>
            <person name="Nakama Y."/>
            <person name="Nakamichi Y."/>
            <person name="Nakamura M."/>
            <person name="Meguro A."/>
            <person name="Negishi M."/>
            <person name="Ohta I."/>
            <person name="Ohta T."/>
            <person name="Okamoto M."/>
            <person name="Ono N."/>
            <person name="Saji S."/>
            <person name="Sakaguchi M."/>
            <person name="Sakai K."/>
            <person name="Shibata M."/>
            <person name="Shimokawa T."/>
            <person name="Song J."/>
            <person name="Takazaki Y."/>
            <person name="Terasawa K."/>
            <person name="Tsugane M."/>
            <person name="Tsuji K."/>
            <person name="Ueda S."/>
            <person name="Waki K."/>
            <person name="Yamagata H."/>
            <person name="Yamamoto M."/>
            <person name="Yamamoto S."/>
            <person name="Yamane H."/>
            <person name="Yoshiki S."/>
            <person name="Yoshihara R."/>
            <person name="Yukawa K."/>
            <person name="Zhong H."/>
            <person name="Yano M."/>
            <person name="Yuan Q."/>
            <person name="Ouyang S."/>
            <person name="Liu J."/>
            <person name="Jones K.M."/>
            <person name="Gansberger K."/>
            <person name="Moffat K."/>
            <person name="Hill J."/>
            <person name="Bera J."/>
            <person name="Fadrosh D."/>
            <person name="Jin S."/>
            <person name="Johri S."/>
            <person name="Kim M."/>
            <person name="Overton L."/>
            <person name="Reardon M."/>
            <person name="Tsitrin T."/>
            <person name="Vuong H."/>
            <person name="Weaver B."/>
            <person name="Ciecko A."/>
            <person name="Tallon L."/>
            <person name="Jackson J."/>
            <person name="Pai G."/>
            <person name="Aken S.V."/>
            <person name="Utterback T."/>
            <person name="Reidmuller S."/>
            <person name="Feldblyum T."/>
            <person name="Hsiao J."/>
            <person name="Zismann V."/>
            <person name="Iobst S."/>
            <person name="de Vazeille A.R."/>
            <person name="Buell C.R."/>
            <person name="Ying K."/>
            <person name="Li Y."/>
            <person name="Lu T."/>
            <person name="Huang Y."/>
            <person name="Zhao Q."/>
            <person name="Feng Q."/>
            <person name="Zhang L."/>
            <person name="Zhu J."/>
            <person name="Weng Q."/>
            <person name="Mu J."/>
            <person name="Lu Y."/>
            <person name="Fan D."/>
            <person name="Liu Y."/>
            <person name="Guan J."/>
            <person name="Zhang Y."/>
            <person name="Yu S."/>
            <person name="Liu X."/>
            <person name="Zhang Y."/>
            <person name="Hong G."/>
            <person name="Han B."/>
            <person name="Choisne N."/>
            <person name="Demange N."/>
            <person name="Orjeda G."/>
            <person name="Samain S."/>
            <person name="Cattolico L."/>
            <person name="Pelletier E."/>
            <person name="Couloux A."/>
            <person name="Segurens B."/>
            <person name="Wincker P."/>
            <person name="D'Hont A."/>
            <person name="Scarpelli C."/>
            <person name="Weissenbach J."/>
            <person name="Salanoubat M."/>
            <person name="Quetier F."/>
            <person name="Yu Y."/>
            <person name="Kim H.R."/>
            <person name="Rambo T."/>
            <person name="Currie J."/>
            <person name="Collura K."/>
            <person name="Luo M."/>
            <person name="Yang T."/>
            <person name="Ammiraju J.S.S."/>
            <person name="Engler F."/>
            <person name="Soderlund C."/>
            <person name="Wing R.A."/>
            <person name="Palmer L.E."/>
            <person name="de la Bastide M."/>
            <person name="Spiegel L."/>
            <person name="Nascimento L."/>
            <person name="Zutavern T."/>
            <person name="O'Shaughnessy A."/>
            <person name="Dike S."/>
            <person name="Dedhia N."/>
            <person name="Preston R."/>
            <person name="Balija V."/>
            <person name="McCombie W.R."/>
            <person name="Chow T."/>
            <person name="Chen H."/>
            <person name="Chung M."/>
            <person name="Chen C."/>
            <person name="Shaw J."/>
            <person name="Wu H."/>
            <person name="Hsiao K."/>
            <person name="Chao Y."/>
            <person name="Chu M."/>
            <person name="Cheng C."/>
            <person name="Hour A."/>
            <person name="Lee P."/>
            <person name="Lin S."/>
            <person name="Lin Y."/>
            <person name="Liou J."/>
            <person name="Liu S."/>
            <person name="Hsing Y."/>
            <person name="Raghuvanshi S."/>
            <person name="Mohanty A."/>
            <person name="Bharti A.K."/>
            <person name="Gaur A."/>
            <person name="Gupta V."/>
            <person name="Kumar D."/>
            <person name="Ravi V."/>
            <person name="Vij S."/>
            <person name="Kapur A."/>
            <person name="Khurana P."/>
            <person name="Khurana P."/>
            <person name="Khurana J.P."/>
            <person name="Tyagi A.K."/>
            <person name="Gaikwad K."/>
            <person name="Singh A."/>
            <person name="Dalal V."/>
            <person name="Srivastava S."/>
            <person name="Dixit A."/>
            <person name="Pal A.K."/>
            <person name="Ghazi I.A."/>
            <person name="Yadav M."/>
            <person name="Pandit A."/>
            <person name="Bhargava A."/>
            <person name="Sureshbabu K."/>
            <person name="Batra K."/>
            <person name="Sharma T.R."/>
            <person name="Mohapatra T."/>
            <person name="Singh N.K."/>
            <person name="Messing J."/>
            <person name="Nelson A.B."/>
            <person name="Fuks G."/>
            <person name="Kavchok S."/>
            <person name="Keizer G."/>
            <person name="Linton E."/>
            <person name="Llaca V."/>
            <person name="Song R."/>
            <person name="Tanyolac B."/>
            <person name="Young S."/>
            <person name="Ho-Il K."/>
            <person name="Hahn J.H."/>
            <person name="Sangsakoo G."/>
            <person name="Vanavichit A."/>
            <person name="de Mattos Luiz.A.T."/>
            <person name="Zimmer P.D."/>
            <person name="Malone G."/>
            <person name="Dellagostin O."/>
            <person name="de Oliveira A.C."/>
            <person name="Bevan M."/>
            <person name="Bancroft I."/>
            <person name="Minx P."/>
            <person name="Cordum H."/>
            <person name="Wilson R."/>
            <person name="Cheng Z."/>
            <person name="Jin W."/>
            <person name="Jiang J."/>
            <person name="Leong S.A."/>
            <person name="Iwama H."/>
            <person name="Gojobori T."/>
            <person name="Itoh T."/>
            <person name="Niimura Y."/>
            <person name="Fujii Y."/>
            <person name="Habara T."/>
            <person name="Sakai H."/>
            <person name="Sato Y."/>
            <person name="Wilson G."/>
            <person name="Kumar K."/>
            <person name="McCouch S."/>
            <person name="Juretic N."/>
            <person name="Hoen D."/>
            <person name="Wright S."/>
            <person name="Bruskiewich R."/>
            <person name="Bureau T."/>
            <person name="Miyao A."/>
            <person name="Hirochika H."/>
            <person name="Nishikawa T."/>
            <person name="Kadowaki K."/>
            <person name="Sugiura M."/>
            <person name="Burr B."/>
            <person name="Sasaki T."/>
        </authorList>
    </citation>
    <scope>NUCLEOTIDE SEQUENCE [LARGE SCALE GENOMIC DNA]</scope>
    <source>
        <strain evidence="2">cv. Nipponbare</strain>
    </source>
</reference>
<keyword evidence="2" id="KW-1185">Reference proteome</keyword>
<name>A0A0P0XB31_ORYSJ</name>
<dbReference type="PaxDb" id="39947-A0A0P0XB31"/>
<accession>A0A0P0XB31</accession>
<proteinExistence type="predicted"/>
<organism evidence="1 2">
    <name type="scientific">Oryza sativa subsp. japonica</name>
    <name type="common">Rice</name>
    <dbReference type="NCBI Taxonomy" id="39947"/>
    <lineage>
        <taxon>Eukaryota</taxon>
        <taxon>Viridiplantae</taxon>
        <taxon>Streptophyta</taxon>
        <taxon>Embryophyta</taxon>
        <taxon>Tracheophyta</taxon>
        <taxon>Spermatophyta</taxon>
        <taxon>Magnoliopsida</taxon>
        <taxon>Liliopsida</taxon>
        <taxon>Poales</taxon>
        <taxon>Poaceae</taxon>
        <taxon>BOP clade</taxon>
        <taxon>Oryzoideae</taxon>
        <taxon>Oryzeae</taxon>
        <taxon>Oryzinae</taxon>
        <taxon>Oryza</taxon>
        <taxon>Oryza sativa</taxon>
    </lineage>
</organism>
<sequence length="136" mass="15799">MPKLCLAQYRIIGQLSSHDMYKRTVLADDSEIQIEKSVGYTDLISQELHNANIRTTGGNKKTKPKRLKWKIIPSKQENHSFLQSRVLFSGNTILNLFRQQQQQVSMKESSFFCMIMKQSVFLSVQWLLMLRNSGFV</sequence>
<dbReference type="Proteomes" id="UP000059680">
    <property type="component" value="Chromosome 8"/>
</dbReference>
<dbReference type="EMBL" id="AP014964">
    <property type="protein sequence ID" value="BAT03491.1"/>
    <property type="molecule type" value="Genomic_DNA"/>
</dbReference>
<evidence type="ECO:0000313" key="1">
    <source>
        <dbReference type="EMBL" id="BAT03491.1"/>
    </source>
</evidence>
<dbReference type="AlphaFoldDB" id="A0A0P0XB31"/>
<gene>
    <name evidence="1" type="ordered locus">Os08g0109700</name>
    <name evidence="1" type="ORF">OSNPB_080109700</name>
</gene>
<reference evidence="1 2" key="2">
    <citation type="journal article" date="2013" name="Plant Cell Physiol.">
        <title>Rice Annotation Project Database (RAP-DB): an integrative and interactive database for rice genomics.</title>
        <authorList>
            <person name="Sakai H."/>
            <person name="Lee S.S."/>
            <person name="Tanaka T."/>
            <person name="Numa H."/>
            <person name="Kim J."/>
            <person name="Kawahara Y."/>
            <person name="Wakimoto H."/>
            <person name="Yang C.C."/>
            <person name="Iwamoto M."/>
            <person name="Abe T."/>
            <person name="Yamada Y."/>
            <person name="Muto A."/>
            <person name="Inokuchi H."/>
            <person name="Ikemura T."/>
            <person name="Matsumoto T."/>
            <person name="Sasaki T."/>
            <person name="Itoh T."/>
        </authorList>
    </citation>
    <scope>NUCLEOTIDE SEQUENCE [LARGE SCALE GENOMIC DNA]</scope>
    <source>
        <strain evidence="2">cv. Nipponbare</strain>
    </source>
</reference>